<accession>A0ABY4QTS2</accession>
<evidence type="ECO:0000313" key="2">
    <source>
        <dbReference type="EMBL" id="UQX87094.1"/>
    </source>
</evidence>
<dbReference type="RefSeq" id="WP_249769539.1">
    <property type="nucleotide sequence ID" value="NZ_CP097332.1"/>
</dbReference>
<protein>
    <submittedName>
        <fullName evidence="2">Alpha/beta fold hydrolase</fullName>
    </submittedName>
</protein>
<proteinExistence type="predicted"/>
<feature type="domain" description="AB hydrolase-1" evidence="1">
    <location>
        <begin position="2"/>
        <end position="247"/>
    </location>
</feature>
<sequence>MFIHGLWIHATAWQPWQTLFTERGHPAHAPGWMGDSVTAAETRANPGLMAGLGVGELTIGYEKFISTLPDKPIVIGHSFGGLIAQKLLASGHAAAAAVISPAPIRGADKLPLAQIRSALPVLSRPGNKKRAVALSRRQFRFGFGNAISKDESSQLYDKFAIPGPGLPVFELTGAKKNPQSATAVNTTTGDRGPLLIIGAGRDHTVPEVVSRQAHGLYSASAAVTDYHVFPDRGHALVFDSRWHDVAEFALRWLSEHTPRQTDVAAADRNSAES</sequence>
<organism evidence="2 3">
    <name type="scientific">Jatrophihabitans telluris</name>
    <dbReference type="NCBI Taxonomy" id="2038343"/>
    <lineage>
        <taxon>Bacteria</taxon>
        <taxon>Bacillati</taxon>
        <taxon>Actinomycetota</taxon>
        <taxon>Actinomycetes</taxon>
        <taxon>Jatrophihabitantales</taxon>
        <taxon>Jatrophihabitantaceae</taxon>
        <taxon>Jatrophihabitans</taxon>
    </lineage>
</organism>
<dbReference type="InterPro" id="IPR050228">
    <property type="entry name" value="Carboxylesterase_BioH"/>
</dbReference>
<dbReference type="InterPro" id="IPR029058">
    <property type="entry name" value="AB_hydrolase_fold"/>
</dbReference>
<dbReference type="EMBL" id="CP097332">
    <property type="protein sequence ID" value="UQX87094.1"/>
    <property type="molecule type" value="Genomic_DNA"/>
</dbReference>
<dbReference type="Proteomes" id="UP001056336">
    <property type="component" value="Chromosome"/>
</dbReference>
<evidence type="ECO:0000259" key="1">
    <source>
        <dbReference type="Pfam" id="PF12697"/>
    </source>
</evidence>
<dbReference type="PANTHER" id="PTHR43194">
    <property type="entry name" value="HYDROLASE ALPHA/BETA FOLD FAMILY"/>
    <property type="match status" value="1"/>
</dbReference>
<gene>
    <name evidence="2" type="ORF">M6D93_12355</name>
</gene>
<dbReference type="Pfam" id="PF12697">
    <property type="entry name" value="Abhydrolase_6"/>
    <property type="match status" value="1"/>
</dbReference>
<dbReference type="Gene3D" id="3.40.50.1820">
    <property type="entry name" value="alpha/beta hydrolase"/>
    <property type="match status" value="1"/>
</dbReference>
<dbReference type="InterPro" id="IPR000073">
    <property type="entry name" value="AB_hydrolase_1"/>
</dbReference>
<keyword evidence="3" id="KW-1185">Reference proteome</keyword>
<reference evidence="2" key="1">
    <citation type="journal article" date="2018" name="Int. J. Syst. Evol. Microbiol.">
        <title>Jatrophihabitans telluris sp. nov., isolated from sediment soil of lava forest wetlands and the emended description of the genus Jatrophihabitans.</title>
        <authorList>
            <person name="Lee K.C."/>
            <person name="Suh M.K."/>
            <person name="Eom M.K."/>
            <person name="Kim K.K."/>
            <person name="Kim J.S."/>
            <person name="Kim D.S."/>
            <person name="Ko S.H."/>
            <person name="Shin Y.K."/>
            <person name="Lee J.S."/>
        </authorList>
    </citation>
    <scope>NUCLEOTIDE SEQUENCE</scope>
    <source>
        <strain evidence="2">N237</strain>
    </source>
</reference>
<keyword evidence="2" id="KW-0378">Hydrolase</keyword>
<name>A0ABY4QTS2_9ACTN</name>
<dbReference type="GO" id="GO:0016787">
    <property type="term" value="F:hydrolase activity"/>
    <property type="evidence" value="ECO:0007669"/>
    <property type="project" value="UniProtKB-KW"/>
</dbReference>
<dbReference type="SUPFAM" id="SSF53474">
    <property type="entry name" value="alpha/beta-Hydrolases"/>
    <property type="match status" value="1"/>
</dbReference>
<reference evidence="2" key="2">
    <citation type="submission" date="2022-05" db="EMBL/GenBank/DDBJ databases">
        <authorList>
            <person name="Kim J.-S."/>
            <person name="Lee K."/>
            <person name="Suh M."/>
            <person name="Eom M."/>
            <person name="Kim J.-S."/>
            <person name="Kim D.-S."/>
            <person name="Ko S.-H."/>
            <person name="Shin Y."/>
            <person name="Lee J.-S."/>
        </authorList>
    </citation>
    <scope>NUCLEOTIDE SEQUENCE</scope>
    <source>
        <strain evidence="2">N237</strain>
    </source>
</reference>
<evidence type="ECO:0000313" key="3">
    <source>
        <dbReference type="Proteomes" id="UP001056336"/>
    </source>
</evidence>
<dbReference type="PANTHER" id="PTHR43194:SF5">
    <property type="entry name" value="PIMELOYL-[ACYL-CARRIER PROTEIN] METHYL ESTER ESTERASE"/>
    <property type="match status" value="1"/>
</dbReference>